<gene>
    <name evidence="1" type="ORF">BDY19DRAFT_1060135</name>
</gene>
<organism evidence="1 2">
    <name type="scientific">Irpex rosettiformis</name>
    <dbReference type="NCBI Taxonomy" id="378272"/>
    <lineage>
        <taxon>Eukaryota</taxon>
        <taxon>Fungi</taxon>
        <taxon>Dikarya</taxon>
        <taxon>Basidiomycota</taxon>
        <taxon>Agaricomycotina</taxon>
        <taxon>Agaricomycetes</taxon>
        <taxon>Polyporales</taxon>
        <taxon>Irpicaceae</taxon>
        <taxon>Irpex</taxon>
    </lineage>
</organism>
<sequence length="645" mass="73057">MPQQRRPRADQQRPPVHGASRAFPRTLSGSTPGSASSSKTATKTGTTITQGAHPANKYNNTVSASGSITRSNRSYVAKFGSGALHPVTKSAYPRFISSRLDVEVNRVSGPVPTRRRRTFRKAEDDLTTGSVRPSSMMRRGRTPPGGHFYEHDGKLYPVDAQIVDSGARREGTEHRQIQSEDPPRRPPRKQLALKAIRRVVHVPHFSSDSSESDAERDLSSSGLEYTDAEPEEQRREIIIISSDSESSDSSSAEHESLMRLFKALAPLLRSHVWHLYGRTPFLTRNLRAGFHQHCIDLGIPTYPSTTPDAPFQATYRFRLTDTDEWEDHVRASLEWICPLCDLHGKFNTRDMLVYHIEKDHSEVHHAWSEAPSGSGSNTWWSVLIQWTVSELPPTYAMRKLRRREDQGVDDIYDSIAEHPEGMNANESEHTTDLVTQRVGDISIGVTTKEAMPHLKCEETDNIPIPSPSTSQPSHTNIPPSSPRRPPRTGITPTGKLIPPPHNAKYGPAGEPPSESCRPGGPRIFDLLNELPMDPFGVLAWSITQREEEIFEHEDISDEDKVMLALWNRWILLNKEAFVFGDRYKQILVFLQEYYIMIHRAAGWNALRWFLLTLLANKFLTITQVVNMMKHYEKLVDMPNWYKDEE</sequence>
<comment type="caution">
    <text evidence="1">The sequence shown here is derived from an EMBL/GenBank/DDBJ whole genome shotgun (WGS) entry which is preliminary data.</text>
</comment>
<reference evidence="1" key="1">
    <citation type="journal article" date="2021" name="Environ. Microbiol.">
        <title>Gene family expansions and transcriptome signatures uncover fungal adaptations to wood decay.</title>
        <authorList>
            <person name="Hage H."/>
            <person name="Miyauchi S."/>
            <person name="Viragh M."/>
            <person name="Drula E."/>
            <person name="Min B."/>
            <person name="Chaduli D."/>
            <person name="Navarro D."/>
            <person name="Favel A."/>
            <person name="Norest M."/>
            <person name="Lesage-Meessen L."/>
            <person name="Balint B."/>
            <person name="Merenyi Z."/>
            <person name="de Eugenio L."/>
            <person name="Morin E."/>
            <person name="Martinez A.T."/>
            <person name="Baldrian P."/>
            <person name="Stursova M."/>
            <person name="Martinez M.J."/>
            <person name="Novotny C."/>
            <person name="Magnuson J.K."/>
            <person name="Spatafora J.W."/>
            <person name="Maurice S."/>
            <person name="Pangilinan J."/>
            <person name="Andreopoulos W."/>
            <person name="LaButti K."/>
            <person name="Hundley H."/>
            <person name="Na H."/>
            <person name="Kuo A."/>
            <person name="Barry K."/>
            <person name="Lipzen A."/>
            <person name="Henrissat B."/>
            <person name="Riley R."/>
            <person name="Ahrendt S."/>
            <person name="Nagy L.G."/>
            <person name="Grigoriev I.V."/>
            <person name="Martin F."/>
            <person name="Rosso M.N."/>
        </authorList>
    </citation>
    <scope>NUCLEOTIDE SEQUENCE</scope>
    <source>
        <strain evidence="1">CBS 384.51</strain>
    </source>
</reference>
<name>A0ACB8TSC4_9APHY</name>
<evidence type="ECO:0000313" key="2">
    <source>
        <dbReference type="Proteomes" id="UP001055072"/>
    </source>
</evidence>
<accession>A0ACB8TSC4</accession>
<protein>
    <submittedName>
        <fullName evidence="1">Uncharacterized protein</fullName>
    </submittedName>
</protein>
<dbReference type="EMBL" id="MU274939">
    <property type="protein sequence ID" value="KAI0084749.1"/>
    <property type="molecule type" value="Genomic_DNA"/>
</dbReference>
<proteinExistence type="predicted"/>
<keyword evidence="2" id="KW-1185">Reference proteome</keyword>
<evidence type="ECO:0000313" key="1">
    <source>
        <dbReference type="EMBL" id="KAI0084749.1"/>
    </source>
</evidence>
<dbReference type="Proteomes" id="UP001055072">
    <property type="component" value="Unassembled WGS sequence"/>
</dbReference>